<evidence type="ECO:0000313" key="3">
    <source>
        <dbReference type="Proteomes" id="UP001327225"/>
    </source>
</evidence>
<gene>
    <name evidence="2" type="ORF">SHK19_21045</name>
</gene>
<keyword evidence="3" id="KW-1185">Reference proteome</keyword>
<feature type="signal peptide" evidence="1">
    <location>
        <begin position="1"/>
        <end position="25"/>
    </location>
</feature>
<proteinExistence type="predicted"/>
<name>A0ABZ0ZRM1_9ACTN</name>
<reference evidence="3" key="1">
    <citation type="submission" date="2023-12" db="EMBL/GenBank/DDBJ databases">
        <title>Novel species in genus Nocardioides.</title>
        <authorList>
            <person name="Zhou H."/>
        </authorList>
    </citation>
    <scope>NUCLEOTIDE SEQUENCE [LARGE SCALE GENOMIC DNA]</scope>
    <source>
        <strain evidence="3">HM61</strain>
    </source>
</reference>
<evidence type="ECO:0008006" key="4">
    <source>
        <dbReference type="Google" id="ProtNLM"/>
    </source>
</evidence>
<keyword evidence="1" id="KW-0732">Signal</keyword>
<protein>
    <recommendedName>
        <fullName evidence="4">Lipoprotein</fullName>
    </recommendedName>
</protein>
<organism evidence="2 3">
    <name type="scientific">Nocardioides bizhenqiangii</name>
    <dbReference type="NCBI Taxonomy" id="3095076"/>
    <lineage>
        <taxon>Bacteria</taxon>
        <taxon>Bacillati</taxon>
        <taxon>Actinomycetota</taxon>
        <taxon>Actinomycetes</taxon>
        <taxon>Propionibacteriales</taxon>
        <taxon>Nocardioidaceae</taxon>
        <taxon>Nocardioides</taxon>
    </lineage>
</organism>
<sequence>MTRIKRATGAAGAAVLLAFSLTACGGAPDDASEEDFCEVANSIPADADVDAIHDWADDAEETGTPEDIPEDAREGFELLVDIAKDVDEDDLENEDFLDDLSSEEEEQFTAYGTYVAETCGGADVPTEDLPTEELTTE</sequence>
<feature type="chain" id="PRO_5046056180" description="Lipoprotein" evidence="1">
    <location>
        <begin position="26"/>
        <end position="137"/>
    </location>
</feature>
<evidence type="ECO:0000313" key="2">
    <source>
        <dbReference type="EMBL" id="WQQ26429.1"/>
    </source>
</evidence>
<accession>A0ABZ0ZRM1</accession>
<dbReference type="RefSeq" id="WP_322454439.1">
    <property type="nucleotide sequence ID" value="NZ_CP141059.1"/>
</dbReference>
<dbReference type="Proteomes" id="UP001327225">
    <property type="component" value="Chromosome"/>
</dbReference>
<dbReference type="PROSITE" id="PS51257">
    <property type="entry name" value="PROKAR_LIPOPROTEIN"/>
    <property type="match status" value="1"/>
</dbReference>
<dbReference type="EMBL" id="CP141059">
    <property type="protein sequence ID" value="WQQ26429.1"/>
    <property type="molecule type" value="Genomic_DNA"/>
</dbReference>
<evidence type="ECO:0000256" key="1">
    <source>
        <dbReference type="SAM" id="SignalP"/>
    </source>
</evidence>